<gene>
    <name evidence="1" type="ORF">Goklo_022698</name>
</gene>
<keyword evidence="2" id="KW-1185">Reference proteome</keyword>
<dbReference type="EMBL" id="JABFAB010000001">
    <property type="protein sequence ID" value="MBA0639677.1"/>
    <property type="molecule type" value="Genomic_DNA"/>
</dbReference>
<evidence type="ECO:0000313" key="2">
    <source>
        <dbReference type="Proteomes" id="UP000593573"/>
    </source>
</evidence>
<evidence type="ECO:0000313" key="1">
    <source>
        <dbReference type="EMBL" id="MBA0639677.1"/>
    </source>
</evidence>
<organism evidence="1 2">
    <name type="scientific">Gossypium klotzschianum</name>
    <dbReference type="NCBI Taxonomy" id="34286"/>
    <lineage>
        <taxon>Eukaryota</taxon>
        <taxon>Viridiplantae</taxon>
        <taxon>Streptophyta</taxon>
        <taxon>Embryophyta</taxon>
        <taxon>Tracheophyta</taxon>
        <taxon>Spermatophyta</taxon>
        <taxon>Magnoliopsida</taxon>
        <taxon>eudicotyledons</taxon>
        <taxon>Gunneridae</taxon>
        <taxon>Pentapetalae</taxon>
        <taxon>rosids</taxon>
        <taxon>malvids</taxon>
        <taxon>Malvales</taxon>
        <taxon>Malvaceae</taxon>
        <taxon>Malvoideae</taxon>
        <taxon>Gossypium</taxon>
    </lineage>
</organism>
<accession>A0A7J8TNB4</accession>
<comment type="caution">
    <text evidence="1">The sequence shown here is derived from an EMBL/GenBank/DDBJ whole genome shotgun (WGS) entry which is preliminary data.</text>
</comment>
<sequence>MVCLQFSGHIHWDYIWLLRNDTKNRRRRIWRSCSPSPGRAFCFDNSLSVGMDSGIQLGPLLICAVSSIWPPCVSKSC</sequence>
<dbReference type="Proteomes" id="UP000593573">
    <property type="component" value="Unassembled WGS sequence"/>
</dbReference>
<reference evidence="1 2" key="1">
    <citation type="journal article" date="2019" name="Genome Biol. Evol.">
        <title>Insights into the evolution of the New World diploid cottons (Gossypium, subgenus Houzingenia) based on genome sequencing.</title>
        <authorList>
            <person name="Grover C.E."/>
            <person name="Arick M.A. 2nd"/>
            <person name="Thrash A."/>
            <person name="Conover J.L."/>
            <person name="Sanders W.S."/>
            <person name="Peterson D.G."/>
            <person name="Frelichowski J.E."/>
            <person name="Scheffler J.A."/>
            <person name="Scheffler B.E."/>
            <person name="Wendel J.F."/>
        </authorList>
    </citation>
    <scope>NUCLEOTIDE SEQUENCE [LARGE SCALE GENOMIC DNA]</scope>
    <source>
        <strain evidence="1">57</strain>
        <tissue evidence="1">Leaf</tissue>
    </source>
</reference>
<dbReference type="AlphaFoldDB" id="A0A7J8TNB4"/>
<protein>
    <submittedName>
        <fullName evidence="1">Uncharacterized protein</fullName>
    </submittedName>
</protein>
<proteinExistence type="predicted"/>
<name>A0A7J8TNB4_9ROSI</name>